<organism evidence="1">
    <name type="scientific">Anguilla anguilla</name>
    <name type="common">European freshwater eel</name>
    <name type="synonym">Muraena anguilla</name>
    <dbReference type="NCBI Taxonomy" id="7936"/>
    <lineage>
        <taxon>Eukaryota</taxon>
        <taxon>Metazoa</taxon>
        <taxon>Chordata</taxon>
        <taxon>Craniata</taxon>
        <taxon>Vertebrata</taxon>
        <taxon>Euteleostomi</taxon>
        <taxon>Actinopterygii</taxon>
        <taxon>Neopterygii</taxon>
        <taxon>Teleostei</taxon>
        <taxon>Anguilliformes</taxon>
        <taxon>Anguillidae</taxon>
        <taxon>Anguilla</taxon>
    </lineage>
</organism>
<dbReference type="AlphaFoldDB" id="A0A0E9XYI9"/>
<sequence length="32" mass="3339">MFTSIAWTALAVGHLAVLGKGIRIPAGKEAKM</sequence>
<reference evidence="1" key="2">
    <citation type="journal article" date="2015" name="Fish Shellfish Immunol.">
        <title>Early steps in the European eel (Anguilla anguilla)-Vibrio vulnificus interaction in the gills: Role of the RtxA13 toxin.</title>
        <authorList>
            <person name="Callol A."/>
            <person name="Pajuelo D."/>
            <person name="Ebbesson L."/>
            <person name="Teles M."/>
            <person name="MacKenzie S."/>
            <person name="Amaro C."/>
        </authorList>
    </citation>
    <scope>NUCLEOTIDE SEQUENCE</scope>
</reference>
<protein>
    <submittedName>
        <fullName evidence="1">Uncharacterized protein</fullName>
    </submittedName>
</protein>
<dbReference type="EMBL" id="GBXM01000790">
    <property type="protein sequence ID" value="JAI07788.1"/>
    <property type="molecule type" value="Transcribed_RNA"/>
</dbReference>
<accession>A0A0E9XYI9</accession>
<proteinExistence type="predicted"/>
<reference evidence="1" key="1">
    <citation type="submission" date="2014-11" db="EMBL/GenBank/DDBJ databases">
        <authorList>
            <person name="Amaro Gonzalez C."/>
        </authorList>
    </citation>
    <scope>NUCLEOTIDE SEQUENCE</scope>
</reference>
<name>A0A0E9XYI9_ANGAN</name>
<evidence type="ECO:0000313" key="1">
    <source>
        <dbReference type="EMBL" id="JAI07788.1"/>
    </source>
</evidence>